<dbReference type="AlphaFoldDB" id="A0A7J9ETT9"/>
<keyword evidence="5" id="KW-1185">Reference proteome</keyword>
<dbReference type="InterPro" id="IPR011990">
    <property type="entry name" value="TPR-like_helical_dom_sf"/>
</dbReference>
<evidence type="ECO:0000256" key="2">
    <source>
        <dbReference type="ARBA" id="ARBA00022737"/>
    </source>
</evidence>
<sequence>MSVRGKGKKDDRSDNVDDALILFNKMIEKYPKPSIVEFTKLLAPIVRMKHYAIVVSVCSQMELLGVSHNVYSMSILINCFCQLARIDFGFSVLGKMLKLCVEPTVVTFSTLINGPCIQNKVSEAVSMLDEMTERGYQPDFIVYSTVLKGGHIILSIGCLCKNGMLKETLDLFSKVKEGMISKAVETVDMMIKEDIELDVVTYNTLVDAHYYGAYRFIDENASLSGSAAVWYNANKAVGFLSMMKVRGLEPNIVVLALSLAVFVEVMIFEALDTTDTMNKQVIARYVSKAEDIVDTMIKRDIEQVFLIDYFIVNLDIMRQGSSYPMGNVPQLVGTAPMSTTDSCYYLV</sequence>
<comment type="similarity">
    <text evidence="1">Belongs to the PPR family. P subfamily.</text>
</comment>
<feature type="repeat" description="PPR" evidence="3">
    <location>
        <begin position="104"/>
        <end position="138"/>
    </location>
</feature>
<feature type="non-terminal residue" evidence="4">
    <location>
        <position position="1"/>
    </location>
</feature>
<reference evidence="4 5" key="1">
    <citation type="journal article" date="2019" name="Genome Biol. Evol.">
        <title>Insights into the evolution of the New World diploid cottons (Gossypium, subgenus Houzingenia) based on genome sequencing.</title>
        <authorList>
            <person name="Grover C.E."/>
            <person name="Arick M.A. 2nd"/>
            <person name="Thrash A."/>
            <person name="Conover J.L."/>
            <person name="Sanders W.S."/>
            <person name="Peterson D.G."/>
            <person name="Frelichowski J.E."/>
            <person name="Scheffler J.A."/>
            <person name="Scheffler B.E."/>
            <person name="Wendel J.F."/>
        </authorList>
    </citation>
    <scope>NUCLEOTIDE SEQUENCE [LARGE SCALE GENOMIC DNA]</scope>
    <source>
        <strain evidence="4">8</strain>
        <tissue evidence="4">Leaf</tissue>
    </source>
</reference>
<keyword evidence="2" id="KW-0677">Repeat</keyword>
<evidence type="ECO:0000256" key="1">
    <source>
        <dbReference type="ARBA" id="ARBA00007626"/>
    </source>
</evidence>
<proteinExistence type="inferred from homology"/>
<evidence type="ECO:0000256" key="3">
    <source>
        <dbReference type="PROSITE-ProRule" id="PRU00708"/>
    </source>
</evidence>
<evidence type="ECO:0000313" key="5">
    <source>
        <dbReference type="Proteomes" id="UP000593568"/>
    </source>
</evidence>
<dbReference type="Pfam" id="PF01535">
    <property type="entry name" value="PPR"/>
    <property type="match status" value="2"/>
</dbReference>
<dbReference type="Gene3D" id="1.25.40.10">
    <property type="entry name" value="Tetratricopeptide repeat domain"/>
    <property type="match status" value="2"/>
</dbReference>
<dbReference type="Pfam" id="PF13041">
    <property type="entry name" value="PPR_2"/>
    <property type="match status" value="1"/>
</dbReference>
<dbReference type="PROSITE" id="PS51375">
    <property type="entry name" value="PPR"/>
    <property type="match status" value="2"/>
</dbReference>
<protein>
    <recommendedName>
        <fullName evidence="6">Pentatricopeptide repeat-containing protein</fullName>
    </recommendedName>
</protein>
<accession>A0A7J9ETT9</accession>
<evidence type="ECO:0000313" key="4">
    <source>
        <dbReference type="EMBL" id="MBA0776472.1"/>
    </source>
</evidence>
<dbReference type="InterPro" id="IPR002885">
    <property type="entry name" value="PPR_rpt"/>
</dbReference>
<gene>
    <name evidence="4" type="ORF">Gotri_011463</name>
</gene>
<comment type="caution">
    <text evidence="4">The sequence shown here is derived from an EMBL/GenBank/DDBJ whole genome shotgun (WGS) entry which is preliminary data.</text>
</comment>
<dbReference type="PANTHER" id="PTHR47941">
    <property type="entry name" value="PENTATRICOPEPTIDE REPEAT-CONTAINING PROTEIN 3, MITOCHONDRIAL"/>
    <property type="match status" value="1"/>
</dbReference>
<feature type="repeat" description="PPR" evidence="3">
    <location>
        <begin position="69"/>
        <end position="103"/>
    </location>
</feature>
<dbReference type="NCBIfam" id="TIGR00756">
    <property type="entry name" value="PPR"/>
    <property type="match status" value="2"/>
</dbReference>
<dbReference type="Proteomes" id="UP000593568">
    <property type="component" value="Unassembled WGS sequence"/>
</dbReference>
<evidence type="ECO:0008006" key="6">
    <source>
        <dbReference type="Google" id="ProtNLM"/>
    </source>
</evidence>
<name>A0A7J9ETT9_9ROSI</name>
<organism evidence="4 5">
    <name type="scientific">Gossypium trilobum</name>
    <dbReference type="NCBI Taxonomy" id="34281"/>
    <lineage>
        <taxon>Eukaryota</taxon>
        <taxon>Viridiplantae</taxon>
        <taxon>Streptophyta</taxon>
        <taxon>Embryophyta</taxon>
        <taxon>Tracheophyta</taxon>
        <taxon>Spermatophyta</taxon>
        <taxon>Magnoliopsida</taxon>
        <taxon>eudicotyledons</taxon>
        <taxon>Gunneridae</taxon>
        <taxon>Pentapetalae</taxon>
        <taxon>rosids</taxon>
        <taxon>malvids</taxon>
        <taxon>Malvales</taxon>
        <taxon>Malvaceae</taxon>
        <taxon>Malvoideae</taxon>
        <taxon>Gossypium</taxon>
    </lineage>
</organism>
<dbReference type="EMBL" id="JABEZW010000009">
    <property type="protein sequence ID" value="MBA0776472.1"/>
    <property type="molecule type" value="Genomic_DNA"/>
</dbReference>